<dbReference type="Proteomes" id="UP000193689">
    <property type="component" value="Unassembled WGS sequence"/>
</dbReference>
<evidence type="ECO:0000256" key="3">
    <source>
        <dbReference type="ARBA" id="ARBA00022833"/>
    </source>
</evidence>
<accession>A0A1Y2DEQ0</accession>
<dbReference type="AlphaFoldDB" id="A0A1Y2DEQ0"/>
<dbReference type="Gene3D" id="3.30.40.10">
    <property type="entry name" value="Zinc/RING finger domain, C3HC4 (zinc finger)"/>
    <property type="match status" value="1"/>
</dbReference>
<keyword evidence="1" id="KW-0479">Metal-binding</keyword>
<dbReference type="InParanoid" id="A0A1Y2DEQ0"/>
<dbReference type="Pfam" id="PF00097">
    <property type="entry name" value="zf-C3HC4"/>
    <property type="match status" value="1"/>
</dbReference>
<comment type="caution">
    <text evidence="6">The sequence shown here is derived from an EMBL/GenBank/DDBJ whole genome shotgun (WGS) entry which is preliminary data.</text>
</comment>
<dbReference type="PANTHER" id="PTHR22765">
    <property type="entry name" value="RING FINGER AND PROTEASE ASSOCIATED DOMAIN-CONTAINING"/>
    <property type="match status" value="1"/>
</dbReference>
<dbReference type="RefSeq" id="XP_040710879.1">
    <property type="nucleotide sequence ID" value="XM_040864836.1"/>
</dbReference>
<keyword evidence="7" id="KW-1185">Reference proteome</keyword>
<protein>
    <recommendedName>
        <fullName evidence="5">RING-type domain-containing protein</fullName>
    </recommendedName>
</protein>
<dbReference type="PROSITE" id="PS50089">
    <property type="entry name" value="ZF_RING_2"/>
    <property type="match status" value="1"/>
</dbReference>
<evidence type="ECO:0000313" key="7">
    <source>
        <dbReference type="Proteomes" id="UP000193689"/>
    </source>
</evidence>
<dbReference type="InterPro" id="IPR001841">
    <property type="entry name" value="Znf_RING"/>
</dbReference>
<sequence>MSSNIWPLRCDETGSHDEGSCPTCAIKTSRTLCEIRGTSHEPTAGSSSRNVPIASMPRRRTVALVTTASSTPNKMDEPYLCPICKETAQNQNMAETDAQLTRRTPRSFVTFPCQHAFHPDCIVAWIQCQERPTCPYCRKPLYYTCKHKVKLVHLVPEHIFPRYEFEHHCGSPACFKAHQEQKILRRQSVLNELCDYLRRTCERTNAKSRCMESRDCRLFDAMCRYGWRKPWGHHPPALIQAINIGAGAIFIQMVLQRTLARLLDEIDREAKQPEIFRRNGLEYVPAALVREACRAMEQYLSLLDGSWTNVENVNGVYQAEDIERLYPGVLHFYSVPVDDDEEVTVEHIDGLEGGTAHHG</sequence>
<dbReference type="InterPro" id="IPR013083">
    <property type="entry name" value="Znf_RING/FYVE/PHD"/>
</dbReference>
<dbReference type="InterPro" id="IPR051826">
    <property type="entry name" value="E3_ubiquitin-ligase_domain"/>
</dbReference>
<dbReference type="InterPro" id="IPR018957">
    <property type="entry name" value="Znf_C3HC4_RING-type"/>
</dbReference>
<reference evidence="6 7" key="1">
    <citation type="submission" date="2016-07" db="EMBL/GenBank/DDBJ databases">
        <title>Pervasive Adenine N6-methylation of Active Genes in Fungi.</title>
        <authorList>
            <consortium name="DOE Joint Genome Institute"/>
            <person name="Mondo S.J."/>
            <person name="Dannebaum R.O."/>
            <person name="Kuo R.C."/>
            <person name="Labutti K."/>
            <person name="Haridas S."/>
            <person name="Kuo A."/>
            <person name="Salamov A."/>
            <person name="Ahrendt S.R."/>
            <person name="Lipzen A."/>
            <person name="Sullivan W."/>
            <person name="Andreopoulos W.B."/>
            <person name="Clum A."/>
            <person name="Lindquist E."/>
            <person name="Daum C."/>
            <person name="Ramamoorthy G.K."/>
            <person name="Gryganskyi A."/>
            <person name="Culley D."/>
            <person name="Magnuson J.K."/>
            <person name="James T.Y."/>
            <person name="O'Malley M.A."/>
            <person name="Stajich J.E."/>
            <person name="Spatafora J.W."/>
            <person name="Visel A."/>
            <person name="Grigoriev I.V."/>
        </authorList>
    </citation>
    <scope>NUCLEOTIDE SEQUENCE [LARGE SCALE GENOMIC DNA]</scope>
    <source>
        <strain evidence="6 7">CBS 129021</strain>
    </source>
</reference>
<dbReference type="SUPFAM" id="SSF57850">
    <property type="entry name" value="RING/U-box"/>
    <property type="match status" value="1"/>
</dbReference>
<dbReference type="GO" id="GO:0016567">
    <property type="term" value="P:protein ubiquitination"/>
    <property type="evidence" value="ECO:0007669"/>
    <property type="project" value="UniProtKB-UniPathway"/>
</dbReference>
<keyword evidence="3" id="KW-0862">Zinc</keyword>
<gene>
    <name evidence="6" type="ORF">BCR38DRAFT_501285</name>
</gene>
<dbReference type="GO" id="GO:0008270">
    <property type="term" value="F:zinc ion binding"/>
    <property type="evidence" value="ECO:0007669"/>
    <property type="project" value="UniProtKB-KW"/>
</dbReference>
<dbReference type="UniPathway" id="UPA00143"/>
<keyword evidence="2 4" id="KW-0863">Zinc-finger</keyword>
<dbReference type="GeneID" id="63781048"/>
<organism evidence="6 7">
    <name type="scientific">Pseudomassariella vexata</name>
    <dbReference type="NCBI Taxonomy" id="1141098"/>
    <lineage>
        <taxon>Eukaryota</taxon>
        <taxon>Fungi</taxon>
        <taxon>Dikarya</taxon>
        <taxon>Ascomycota</taxon>
        <taxon>Pezizomycotina</taxon>
        <taxon>Sordariomycetes</taxon>
        <taxon>Xylariomycetidae</taxon>
        <taxon>Amphisphaeriales</taxon>
        <taxon>Pseudomassariaceae</taxon>
        <taxon>Pseudomassariella</taxon>
    </lineage>
</organism>
<proteinExistence type="predicted"/>
<evidence type="ECO:0000256" key="4">
    <source>
        <dbReference type="PROSITE-ProRule" id="PRU00175"/>
    </source>
</evidence>
<evidence type="ECO:0000256" key="2">
    <source>
        <dbReference type="ARBA" id="ARBA00022771"/>
    </source>
</evidence>
<dbReference type="GO" id="GO:0006511">
    <property type="term" value="P:ubiquitin-dependent protein catabolic process"/>
    <property type="evidence" value="ECO:0007669"/>
    <property type="project" value="TreeGrafter"/>
</dbReference>
<evidence type="ECO:0000256" key="1">
    <source>
        <dbReference type="ARBA" id="ARBA00022723"/>
    </source>
</evidence>
<evidence type="ECO:0000259" key="5">
    <source>
        <dbReference type="PROSITE" id="PS50089"/>
    </source>
</evidence>
<dbReference type="EMBL" id="MCFJ01000018">
    <property type="protein sequence ID" value="ORY57750.1"/>
    <property type="molecule type" value="Genomic_DNA"/>
</dbReference>
<name>A0A1Y2DEQ0_9PEZI</name>
<feature type="domain" description="RING-type" evidence="5">
    <location>
        <begin position="81"/>
        <end position="138"/>
    </location>
</feature>
<dbReference type="OrthoDB" id="8062037at2759"/>
<dbReference type="SMART" id="SM00184">
    <property type="entry name" value="RING"/>
    <property type="match status" value="1"/>
</dbReference>
<dbReference type="GO" id="GO:0061630">
    <property type="term" value="F:ubiquitin protein ligase activity"/>
    <property type="evidence" value="ECO:0007669"/>
    <property type="project" value="TreeGrafter"/>
</dbReference>
<dbReference type="PANTHER" id="PTHR22765:SF434">
    <property type="entry name" value="GB|AAD18119.1-RELATED"/>
    <property type="match status" value="1"/>
</dbReference>
<evidence type="ECO:0000313" key="6">
    <source>
        <dbReference type="EMBL" id="ORY57750.1"/>
    </source>
</evidence>